<keyword evidence="2" id="KW-1185">Reference proteome</keyword>
<dbReference type="EMBL" id="FQWM01000001">
    <property type="protein sequence ID" value="SHG52265.1"/>
    <property type="molecule type" value="Genomic_DNA"/>
</dbReference>
<evidence type="ECO:0000313" key="2">
    <source>
        <dbReference type="Proteomes" id="UP000184211"/>
    </source>
</evidence>
<reference evidence="2" key="1">
    <citation type="submission" date="2016-11" db="EMBL/GenBank/DDBJ databases">
        <authorList>
            <person name="Varghese N."/>
            <person name="Submissions S."/>
        </authorList>
    </citation>
    <scope>NUCLEOTIDE SEQUENCE [LARGE SCALE GENOMIC DNA]</scope>
    <source>
        <strain evidence="2">DSM 28223</strain>
    </source>
</reference>
<proteinExistence type="predicted"/>
<evidence type="ECO:0000313" key="1">
    <source>
        <dbReference type="EMBL" id="SHG52265.1"/>
    </source>
</evidence>
<dbReference type="RefSeq" id="WP_072791200.1">
    <property type="nucleotide sequence ID" value="NZ_FQWM01000001.1"/>
</dbReference>
<sequence>MTQNEETPKTLWHYTTANTLADILRSQCLLATDFRDLNDAKEIVHAIEIIEGFDKLRRHGPTNAFIFSENVEAAYKSIVEDFKTRFAYGQVICFSSKPDDLTMWRGYGRVVSGVPSDSVAIGFDVSDLRRLCGEGIKVEESLESNILKNKMLGFSGPHEVNYRGGSGPEIMNKLIDAERNETSPFELHNELVRKLSHFAMTHKDSGFEAENEFRIFTNQTANSSNIRMDNCELIGPEYRLKFQLSPSQNAISQDLNSPLAIREIITGPGANHDKIKRFCEAYFFTLTPSPPTVIKSKVPFR</sequence>
<dbReference type="InterPro" id="IPR021352">
    <property type="entry name" value="DUF2971"/>
</dbReference>
<dbReference type="Proteomes" id="UP000184211">
    <property type="component" value="Unassembled WGS sequence"/>
</dbReference>
<protein>
    <recommendedName>
        <fullName evidence="3">DUF2971 domain-containing protein</fullName>
    </recommendedName>
</protein>
<gene>
    <name evidence="1" type="ORF">SAMN04488044_0974</name>
</gene>
<dbReference type="Pfam" id="PF11185">
    <property type="entry name" value="DUF2971"/>
    <property type="match status" value="1"/>
</dbReference>
<dbReference type="AlphaFoldDB" id="A0A1M5KHS5"/>
<accession>A0A1M5KHS5</accession>
<evidence type="ECO:0008006" key="3">
    <source>
        <dbReference type="Google" id="ProtNLM"/>
    </source>
</evidence>
<organism evidence="1 2">
    <name type="scientific">Cognatishimia maritima</name>
    <dbReference type="NCBI Taxonomy" id="870908"/>
    <lineage>
        <taxon>Bacteria</taxon>
        <taxon>Pseudomonadati</taxon>
        <taxon>Pseudomonadota</taxon>
        <taxon>Alphaproteobacteria</taxon>
        <taxon>Rhodobacterales</taxon>
        <taxon>Paracoccaceae</taxon>
        <taxon>Cognatishimia</taxon>
    </lineage>
</organism>
<name>A0A1M5KHS5_9RHOB</name>